<dbReference type="NCBIfam" id="TIGR00165">
    <property type="entry name" value="S18"/>
    <property type="match status" value="1"/>
</dbReference>
<dbReference type="GO" id="GO:0006412">
    <property type="term" value="P:translation"/>
    <property type="evidence" value="ECO:0007669"/>
    <property type="project" value="UniProtKB-UniRule"/>
</dbReference>
<keyword evidence="4" id="KW-0694">RNA-binding</keyword>
<gene>
    <name evidence="4" type="primary">rpsR</name>
    <name evidence="6" type="ORF">A3E46_01360</name>
</gene>
<dbReference type="Pfam" id="PF01084">
    <property type="entry name" value="Ribosomal_S18"/>
    <property type="match status" value="1"/>
</dbReference>
<evidence type="ECO:0000256" key="4">
    <source>
        <dbReference type="HAMAP-Rule" id="MF_00270"/>
    </source>
</evidence>
<evidence type="ECO:0000256" key="5">
    <source>
        <dbReference type="RuleBase" id="RU003910"/>
    </source>
</evidence>
<dbReference type="PRINTS" id="PR00974">
    <property type="entry name" value="RIBOSOMALS18"/>
</dbReference>
<accession>A0A1F8B173</accession>
<keyword evidence="2 4" id="KW-0689">Ribosomal protein</keyword>
<evidence type="ECO:0000256" key="1">
    <source>
        <dbReference type="ARBA" id="ARBA00005589"/>
    </source>
</evidence>
<dbReference type="EMBL" id="MGGZ01000005">
    <property type="protein sequence ID" value="OGM57741.1"/>
    <property type="molecule type" value="Genomic_DNA"/>
</dbReference>
<dbReference type="GO" id="GO:0022627">
    <property type="term" value="C:cytosolic small ribosomal subunit"/>
    <property type="evidence" value="ECO:0007669"/>
    <property type="project" value="TreeGrafter"/>
</dbReference>
<comment type="subunit">
    <text evidence="4">Part of the 30S ribosomal subunit. Forms a tight heterodimer with protein bS6.</text>
</comment>
<comment type="function">
    <text evidence="4">Binds as a heterodimer with protein bS6 to the central domain of the 16S rRNA, where it helps stabilize the platform of the 30S subunit.</text>
</comment>
<evidence type="ECO:0000313" key="6">
    <source>
        <dbReference type="EMBL" id="OGM57741.1"/>
    </source>
</evidence>
<evidence type="ECO:0000256" key="3">
    <source>
        <dbReference type="ARBA" id="ARBA00023274"/>
    </source>
</evidence>
<dbReference type="HAMAP" id="MF_00270">
    <property type="entry name" value="Ribosomal_bS18"/>
    <property type="match status" value="1"/>
</dbReference>
<dbReference type="GO" id="GO:0003735">
    <property type="term" value="F:structural constituent of ribosome"/>
    <property type="evidence" value="ECO:0007669"/>
    <property type="project" value="InterPro"/>
</dbReference>
<name>A0A1F8B173_9BACT</name>
<proteinExistence type="inferred from homology"/>
<dbReference type="AlphaFoldDB" id="A0A1F8B173"/>
<dbReference type="PANTHER" id="PTHR13479:SF40">
    <property type="entry name" value="SMALL RIBOSOMAL SUBUNIT PROTEIN BS18M"/>
    <property type="match status" value="1"/>
</dbReference>
<sequence>MQGKKTLIRTKIVSGNCPFCKGKTNPDYKDYMELAKFLTDRAKIVSRSRSGVCSKHQRRLATEIKRARHLGLLPFTGGL</sequence>
<evidence type="ECO:0000313" key="7">
    <source>
        <dbReference type="Proteomes" id="UP000178313"/>
    </source>
</evidence>
<dbReference type="Proteomes" id="UP000178313">
    <property type="component" value="Unassembled WGS sequence"/>
</dbReference>
<dbReference type="InterPro" id="IPR036870">
    <property type="entry name" value="Ribosomal_bS18_sf"/>
</dbReference>
<keyword evidence="4" id="KW-0699">rRNA-binding</keyword>
<dbReference type="STRING" id="1802513.A3E46_01360"/>
<dbReference type="PANTHER" id="PTHR13479">
    <property type="entry name" value="30S RIBOSOMAL PROTEIN S18"/>
    <property type="match status" value="1"/>
</dbReference>
<keyword evidence="3 4" id="KW-0687">Ribonucleoprotein</keyword>
<dbReference type="InterPro" id="IPR001648">
    <property type="entry name" value="Ribosomal_bS18"/>
</dbReference>
<dbReference type="SUPFAM" id="SSF46911">
    <property type="entry name" value="Ribosomal protein S18"/>
    <property type="match status" value="1"/>
</dbReference>
<organism evidence="6 7">
    <name type="scientific">Candidatus Woesebacteria bacterium RIFCSPHIGHO2_12_FULL_46_16</name>
    <dbReference type="NCBI Taxonomy" id="1802513"/>
    <lineage>
        <taxon>Bacteria</taxon>
        <taxon>Candidatus Woeseibacteriota</taxon>
    </lineage>
</organism>
<comment type="caution">
    <text evidence="6">The sequence shown here is derived from an EMBL/GenBank/DDBJ whole genome shotgun (WGS) entry which is preliminary data.</text>
</comment>
<comment type="similarity">
    <text evidence="1 4 5">Belongs to the bacterial ribosomal protein bS18 family.</text>
</comment>
<evidence type="ECO:0000256" key="2">
    <source>
        <dbReference type="ARBA" id="ARBA00022980"/>
    </source>
</evidence>
<dbReference type="GO" id="GO:0070181">
    <property type="term" value="F:small ribosomal subunit rRNA binding"/>
    <property type="evidence" value="ECO:0007669"/>
    <property type="project" value="TreeGrafter"/>
</dbReference>
<reference evidence="6 7" key="1">
    <citation type="journal article" date="2016" name="Nat. Commun.">
        <title>Thousands of microbial genomes shed light on interconnected biogeochemical processes in an aquifer system.</title>
        <authorList>
            <person name="Anantharaman K."/>
            <person name="Brown C.T."/>
            <person name="Hug L.A."/>
            <person name="Sharon I."/>
            <person name="Castelle C.J."/>
            <person name="Probst A.J."/>
            <person name="Thomas B.C."/>
            <person name="Singh A."/>
            <person name="Wilkins M.J."/>
            <person name="Karaoz U."/>
            <person name="Brodie E.L."/>
            <person name="Williams K.H."/>
            <person name="Hubbard S.S."/>
            <person name="Banfield J.F."/>
        </authorList>
    </citation>
    <scope>NUCLEOTIDE SEQUENCE [LARGE SCALE GENOMIC DNA]</scope>
</reference>
<protein>
    <recommendedName>
        <fullName evidence="4">Small ribosomal subunit protein bS18</fullName>
    </recommendedName>
</protein>
<dbReference type="Gene3D" id="4.10.640.10">
    <property type="entry name" value="Ribosomal protein S18"/>
    <property type="match status" value="1"/>
</dbReference>